<feature type="active site" description="Nucleophile" evidence="4">
    <location>
        <position position="72"/>
    </location>
</feature>
<dbReference type="PANTHER" id="PTHR14226">
    <property type="entry name" value="NEUROPATHY TARGET ESTERASE/SWISS CHEESE D.MELANOGASTER"/>
    <property type="match status" value="1"/>
</dbReference>
<dbReference type="InterPro" id="IPR002641">
    <property type="entry name" value="PNPLA_dom"/>
</dbReference>
<dbReference type="OrthoDB" id="5290098at2"/>
<dbReference type="InterPro" id="IPR016035">
    <property type="entry name" value="Acyl_Trfase/lysoPLipase"/>
</dbReference>
<dbReference type="Pfam" id="PF01734">
    <property type="entry name" value="Patatin"/>
    <property type="match status" value="1"/>
</dbReference>
<dbReference type="GO" id="GO:0016787">
    <property type="term" value="F:hydrolase activity"/>
    <property type="evidence" value="ECO:0007669"/>
    <property type="project" value="UniProtKB-UniRule"/>
</dbReference>
<evidence type="ECO:0000313" key="6">
    <source>
        <dbReference type="EMBL" id="SEH07164.1"/>
    </source>
</evidence>
<evidence type="ECO:0000256" key="2">
    <source>
        <dbReference type="ARBA" id="ARBA00022963"/>
    </source>
</evidence>
<evidence type="ECO:0000256" key="4">
    <source>
        <dbReference type="PROSITE-ProRule" id="PRU01161"/>
    </source>
</evidence>
<gene>
    <name evidence="6" type="primary">rssA_2</name>
    <name evidence="6" type="ORF">MBHS_03038</name>
</gene>
<dbReference type="PANTHER" id="PTHR14226:SF29">
    <property type="entry name" value="NEUROPATHY TARGET ESTERASE SWS"/>
    <property type="match status" value="1"/>
</dbReference>
<feature type="short sequence motif" description="DGA/G" evidence="4">
    <location>
        <begin position="216"/>
        <end position="218"/>
    </location>
</feature>
<reference evidence="6 7" key="1">
    <citation type="submission" date="2016-10" db="EMBL/GenBank/DDBJ databases">
        <authorList>
            <person name="de Groot N.N."/>
        </authorList>
    </citation>
    <scope>NUCLEOTIDE SEQUENCE [LARGE SCALE GENOMIC DNA]</scope>
    <source>
        <strain evidence="6">MBHS1</strain>
    </source>
</reference>
<dbReference type="InterPro" id="IPR050301">
    <property type="entry name" value="NTE"/>
</dbReference>
<feature type="active site" description="Proton acceptor" evidence="4">
    <location>
        <position position="216"/>
    </location>
</feature>
<keyword evidence="7" id="KW-1185">Reference proteome</keyword>
<dbReference type="RefSeq" id="WP_103920865.1">
    <property type="nucleotide sequence ID" value="NZ_FMSV02000518.1"/>
</dbReference>
<evidence type="ECO:0000313" key="7">
    <source>
        <dbReference type="Proteomes" id="UP000236724"/>
    </source>
</evidence>
<dbReference type="SUPFAM" id="SSF52151">
    <property type="entry name" value="FabD/lysophospholipase-like"/>
    <property type="match status" value="1"/>
</dbReference>
<evidence type="ECO:0000259" key="5">
    <source>
        <dbReference type="PROSITE" id="PS51635"/>
    </source>
</evidence>
<name>A0A1H6FDQ5_9GAMM</name>
<sequence>MKYHILKNIILSVVYSFFCLFALHLQAENQTASRPGIGLVLSGGGALGFTHIGALQALEALHVPVDYVTGTSMGSIVGGLYAAKVDVPALEKAVMEINWDKVFDDSAERQLLSFREKQRQLNFAQFEVGFSKKGFSTPAAIVGGQNLIIQLERLTGGLQLDDFNALPIPFKAVAVDLKSAKQYILEKGNLAMAMRASMAVPSVFAPIAMNGALLVDGGLLNNMPVQLVKDMGADLVIAINVSSKPSDIDASASLLKLAQQSTEVVLIQNMLVSMKKADIVIAPDLEGHTSLDFDAKHAQDMIKRGYQAVMDKAVLFKGMALSPAAYARHKQQQKQRIISQEKVINPQFIRFQGITRGNENLLYERSKDLLQRTLSRGEIENKIKQLNQINEFERITYDTLENEQGETGLLFDIREKSWGPNYLRFGASVSSAFDDRTLFNLVLRHERLSLNALGGEWINELSFGRGYQISTKLYQPLDYQDRFFVEPTLAFGRNFQDVIINQQALEYRGPTVAGGLKSGINFSNWGRLSTGAFYQASNLKQPENSVVLPEYYRIKSTEAGLRLLFEYDTLDQRLFSRHGLLMNLMGEVSSFDFKLPGERHEKLKNNRLFTLYARYVTPLAKAHTLITDINLGTSSDTLLSMGHYRLLTGYAENDLRVSGADVALLRMGDMYRPQWLQNALSNSGLEIMFHGGKIWDNPIREQQKNLYYGGSIALLWDTPMGILRMGSGYSNGGELQYFLSFGHIIEYRARSLRRVFSGQANPQ</sequence>
<dbReference type="CDD" id="cd07205">
    <property type="entry name" value="Pat_PNPLA6_PNPLA7_NTE1_like"/>
    <property type="match status" value="1"/>
</dbReference>
<evidence type="ECO:0000256" key="3">
    <source>
        <dbReference type="ARBA" id="ARBA00023098"/>
    </source>
</evidence>
<keyword evidence="1 4" id="KW-0378">Hydrolase</keyword>
<keyword evidence="2 4" id="KW-0442">Lipid degradation</keyword>
<keyword evidence="3 4" id="KW-0443">Lipid metabolism</keyword>
<feature type="short sequence motif" description="GXGXXG" evidence="4">
    <location>
        <begin position="43"/>
        <end position="48"/>
    </location>
</feature>
<feature type="short sequence motif" description="GXSXG" evidence="4">
    <location>
        <begin position="70"/>
        <end position="74"/>
    </location>
</feature>
<dbReference type="AlphaFoldDB" id="A0A1H6FDQ5"/>
<protein>
    <submittedName>
        <fullName evidence="6">NTE family protein RssA</fullName>
    </submittedName>
</protein>
<dbReference type="EMBL" id="FMSV02000518">
    <property type="protein sequence ID" value="SEH07164.1"/>
    <property type="molecule type" value="Genomic_DNA"/>
</dbReference>
<dbReference type="Gene3D" id="2.40.160.50">
    <property type="entry name" value="membrane protein fhac: a member of the omp85/tpsb transporter family"/>
    <property type="match status" value="1"/>
</dbReference>
<proteinExistence type="predicted"/>
<dbReference type="PROSITE" id="PS51635">
    <property type="entry name" value="PNPLA"/>
    <property type="match status" value="1"/>
</dbReference>
<feature type="domain" description="PNPLA" evidence="5">
    <location>
        <begin position="39"/>
        <end position="229"/>
    </location>
</feature>
<dbReference type="Proteomes" id="UP000236724">
    <property type="component" value="Unassembled WGS sequence"/>
</dbReference>
<dbReference type="Gene3D" id="3.40.1090.10">
    <property type="entry name" value="Cytosolic phospholipase A2 catalytic domain"/>
    <property type="match status" value="2"/>
</dbReference>
<accession>A0A1H6FDQ5</accession>
<evidence type="ECO:0000256" key="1">
    <source>
        <dbReference type="ARBA" id="ARBA00022801"/>
    </source>
</evidence>
<dbReference type="GO" id="GO:0016042">
    <property type="term" value="P:lipid catabolic process"/>
    <property type="evidence" value="ECO:0007669"/>
    <property type="project" value="UniProtKB-UniRule"/>
</dbReference>
<organism evidence="6 7">
    <name type="scientific">Candidatus Venteria ishoeyi</name>
    <dbReference type="NCBI Taxonomy" id="1899563"/>
    <lineage>
        <taxon>Bacteria</taxon>
        <taxon>Pseudomonadati</taxon>
        <taxon>Pseudomonadota</taxon>
        <taxon>Gammaproteobacteria</taxon>
        <taxon>Thiotrichales</taxon>
        <taxon>Thiotrichaceae</taxon>
        <taxon>Venteria</taxon>
    </lineage>
</organism>